<proteinExistence type="predicted"/>
<dbReference type="Gene3D" id="3.40.50.10810">
    <property type="entry name" value="Tandem AAA-ATPase domain"/>
    <property type="match status" value="1"/>
</dbReference>
<accession>A0ABR1JEN1</accession>
<dbReference type="InterPro" id="IPR038718">
    <property type="entry name" value="SNF2-like_sf"/>
</dbReference>
<sequence length="828" mass="94376">MDVDHDELDIMNAPITAVPPLPSPSLIGTTITVSTASQVRRSSRDKQSTGILEAMQPNQKKRKGSETVKNTEAKKLKMDAKKANTQVAHGQKSERDAKRNQWLLRHRSTFQPLAPNSAKFFDNIRHDKHDYTPFHELEEQPGLVNESAGMMKDYQLHGLSYLVYMYKNGMNCVLGDEMGLGKTLQTLSLFAYIAETQKGLVDPHLVICPLSVLSSWESEAARWLPSLKTVRFHGSESERQRLRIVLKNAEYDIVLTTYEAYTREHSWFKSRRWTYCVLDEGHKIKNAHTQISHSIQGLGAMYRLILTGTPIQNNLVELWGLVHFLYPFIFTPDTETKFLESFDVSKGTYASDFLSAAEKLLSVIMLRRTKATVNINVPPRVEQTVFIPMTEMQRYWTYRILTGLDQVNLESIFNPGMAFVEAAANEGRQEALKLLEHQMKSQKSNSEYSKLLNLLIKLRQICDHPYIVRGVEPEPYHIGEHIVAASSKLIAIDKILADVLPKGEKVLIFSQWTKMLDMLEDMMHLRSIKYARLDGSTKRPRRTLDIKLFQHENSTFQVYLISTKAGGLGINLTKASTVIMTDSDWNPQNDLQAIARAHRIGQTKTVHVYRLICGGSVEDQMLDRIRRKLFLSVKLMGSDNASSSEDSGLKSTELLDILRKGSSVLVGSGSDSNFDLQTFIDAPIASILENSRTREEARDAKMKNDMNEKDGGNEKLIRDAQEEEQRLLSGVAQVRCRFFDGKYFERKKQGDIPEEWKQLEKRVRNNNLKTIEGMNYIVDGPIEIIRQPEPTPKKPKKPKMESEDFCLHCRDGGELYLCNFCPREIVEV</sequence>
<comment type="caution">
    <text evidence="7">The sequence shown here is derived from an EMBL/GenBank/DDBJ whole genome shotgun (WGS) entry which is preliminary data.</text>
</comment>
<evidence type="ECO:0000256" key="2">
    <source>
        <dbReference type="ARBA" id="ARBA00022801"/>
    </source>
</evidence>
<name>A0ABR1JEN1_9AGAR</name>
<dbReference type="SMART" id="SM00487">
    <property type="entry name" value="DEXDc"/>
    <property type="match status" value="1"/>
</dbReference>
<evidence type="ECO:0000259" key="6">
    <source>
        <dbReference type="PROSITE" id="PS51194"/>
    </source>
</evidence>
<dbReference type="InterPro" id="IPR001650">
    <property type="entry name" value="Helicase_C-like"/>
</dbReference>
<dbReference type="PANTHER" id="PTHR10799">
    <property type="entry name" value="SNF2/RAD54 HELICASE FAMILY"/>
    <property type="match status" value="1"/>
</dbReference>
<protein>
    <submittedName>
        <fullName evidence="7">Uncharacterized protein</fullName>
    </submittedName>
</protein>
<feature type="region of interest" description="Disordered" evidence="4">
    <location>
        <begin position="37"/>
        <end position="97"/>
    </location>
</feature>
<evidence type="ECO:0000256" key="1">
    <source>
        <dbReference type="ARBA" id="ARBA00022741"/>
    </source>
</evidence>
<dbReference type="PROSITE" id="PS51194">
    <property type="entry name" value="HELICASE_CTER"/>
    <property type="match status" value="1"/>
</dbReference>
<dbReference type="Pfam" id="PF00176">
    <property type="entry name" value="SNF2-rel_dom"/>
    <property type="match status" value="1"/>
</dbReference>
<feature type="domain" description="Helicase C-terminal" evidence="6">
    <location>
        <begin position="491"/>
        <end position="655"/>
    </location>
</feature>
<dbReference type="Proteomes" id="UP001498398">
    <property type="component" value="Unassembled WGS sequence"/>
</dbReference>
<dbReference type="InterPro" id="IPR049730">
    <property type="entry name" value="SNF2/RAD54-like_C"/>
</dbReference>
<dbReference type="EMBL" id="JBANRG010000022">
    <property type="protein sequence ID" value="KAK7455882.1"/>
    <property type="molecule type" value="Genomic_DNA"/>
</dbReference>
<feature type="domain" description="Helicase ATP-binding" evidence="5">
    <location>
        <begin position="163"/>
        <end position="328"/>
    </location>
</feature>
<evidence type="ECO:0000313" key="7">
    <source>
        <dbReference type="EMBL" id="KAK7455882.1"/>
    </source>
</evidence>
<dbReference type="Gene3D" id="3.40.50.300">
    <property type="entry name" value="P-loop containing nucleotide triphosphate hydrolases"/>
    <property type="match status" value="1"/>
</dbReference>
<dbReference type="Pfam" id="PF00271">
    <property type="entry name" value="Helicase_C"/>
    <property type="match status" value="1"/>
</dbReference>
<keyword evidence="1" id="KW-0547">Nucleotide-binding</keyword>
<reference evidence="7 8" key="1">
    <citation type="submission" date="2024-01" db="EMBL/GenBank/DDBJ databases">
        <title>A draft genome for the cacao thread blight pathogen Marasmiellus scandens.</title>
        <authorList>
            <person name="Baruah I.K."/>
            <person name="Leung J."/>
            <person name="Bukari Y."/>
            <person name="Amoako-Attah I."/>
            <person name="Meinhardt L.W."/>
            <person name="Bailey B.A."/>
            <person name="Cohen S.P."/>
        </authorList>
    </citation>
    <scope>NUCLEOTIDE SEQUENCE [LARGE SCALE GENOMIC DNA]</scope>
    <source>
        <strain evidence="7 8">GH-19</strain>
    </source>
</reference>
<dbReference type="CDD" id="cd18793">
    <property type="entry name" value="SF2_C_SNF"/>
    <property type="match status" value="1"/>
</dbReference>
<gene>
    <name evidence="7" type="ORF">VKT23_010919</name>
</gene>
<dbReference type="InterPro" id="IPR027417">
    <property type="entry name" value="P-loop_NTPase"/>
</dbReference>
<evidence type="ECO:0000256" key="4">
    <source>
        <dbReference type="SAM" id="MobiDB-lite"/>
    </source>
</evidence>
<feature type="region of interest" description="Disordered" evidence="4">
    <location>
        <begin position="693"/>
        <end position="712"/>
    </location>
</feature>
<keyword evidence="8" id="KW-1185">Reference proteome</keyword>
<organism evidence="7 8">
    <name type="scientific">Marasmiellus scandens</name>
    <dbReference type="NCBI Taxonomy" id="2682957"/>
    <lineage>
        <taxon>Eukaryota</taxon>
        <taxon>Fungi</taxon>
        <taxon>Dikarya</taxon>
        <taxon>Basidiomycota</taxon>
        <taxon>Agaricomycotina</taxon>
        <taxon>Agaricomycetes</taxon>
        <taxon>Agaricomycetidae</taxon>
        <taxon>Agaricales</taxon>
        <taxon>Marasmiineae</taxon>
        <taxon>Omphalotaceae</taxon>
        <taxon>Marasmiellus</taxon>
    </lineage>
</organism>
<dbReference type="CDD" id="cd17919">
    <property type="entry name" value="DEXHc_Snf"/>
    <property type="match status" value="1"/>
</dbReference>
<feature type="compositionally biased region" description="Basic and acidic residues" evidence="4">
    <location>
        <begin position="64"/>
        <end position="82"/>
    </location>
</feature>
<dbReference type="InterPro" id="IPR014001">
    <property type="entry name" value="Helicase_ATP-bd"/>
</dbReference>
<dbReference type="PROSITE" id="PS51192">
    <property type="entry name" value="HELICASE_ATP_BIND_1"/>
    <property type="match status" value="1"/>
</dbReference>
<evidence type="ECO:0000256" key="3">
    <source>
        <dbReference type="ARBA" id="ARBA00022840"/>
    </source>
</evidence>
<evidence type="ECO:0000259" key="5">
    <source>
        <dbReference type="PROSITE" id="PS51192"/>
    </source>
</evidence>
<evidence type="ECO:0000313" key="8">
    <source>
        <dbReference type="Proteomes" id="UP001498398"/>
    </source>
</evidence>
<keyword evidence="3" id="KW-0067">ATP-binding</keyword>
<dbReference type="SMART" id="SM00490">
    <property type="entry name" value="HELICc"/>
    <property type="match status" value="1"/>
</dbReference>
<dbReference type="SUPFAM" id="SSF52540">
    <property type="entry name" value="P-loop containing nucleoside triphosphate hydrolases"/>
    <property type="match status" value="2"/>
</dbReference>
<keyword evidence="2" id="KW-0378">Hydrolase</keyword>
<dbReference type="InterPro" id="IPR000330">
    <property type="entry name" value="SNF2_N"/>
</dbReference>